<evidence type="ECO:0000259" key="1">
    <source>
        <dbReference type="PROSITE" id="PS50801"/>
    </source>
</evidence>
<proteinExistence type="predicted"/>
<name>A0AAV4KHI9_9ACTN</name>
<accession>A0AAV4KHI9</accession>
<dbReference type="CDD" id="cd07043">
    <property type="entry name" value="STAS_anti-anti-sigma_factors"/>
    <property type="match status" value="1"/>
</dbReference>
<protein>
    <submittedName>
        <fullName evidence="2">Anti-sigma factor antagonist</fullName>
    </submittedName>
</protein>
<dbReference type="Proteomes" id="UP000642014">
    <property type="component" value="Unassembled WGS sequence"/>
</dbReference>
<dbReference type="InterPro" id="IPR036513">
    <property type="entry name" value="STAS_dom_sf"/>
</dbReference>
<dbReference type="EMBL" id="BMSJ01000004">
    <property type="protein sequence ID" value="GGR24602.1"/>
    <property type="molecule type" value="Genomic_DNA"/>
</dbReference>
<dbReference type="InterPro" id="IPR058548">
    <property type="entry name" value="MlaB-like_STAS"/>
</dbReference>
<comment type="caution">
    <text evidence="2">The sequence shown here is derived from an EMBL/GenBank/DDBJ whole genome shotgun (WGS) entry which is preliminary data.</text>
</comment>
<organism evidence="2 3">
    <name type="scientific">Streptomyces cinereoruber</name>
    <dbReference type="NCBI Taxonomy" id="67260"/>
    <lineage>
        <taxon>Bacteria</taxon>
        <taxon>Bacillati</taxon>
        <taxon>Actinomycetota</taxon>
        <taxon>Actinomycetes</taxon>
        <taxon>Kitasatosporales</taxon>
        <taxon>Streptomycetaceae</taxon>
        <taxon>Streptomyces</taxon>
    </lineage>
</organism>
<sequence length="115" mass="12632">MYAVPEGKVHLTRHEQVFLITMRGEMDHDDVEEVEAAWTAADEAASPMTAVDLSRVTFADSMLLNALLEARRRHEADGRELVLIGPLHSAVLRLLDVSGTLDHFRIVSTGPSPAS</sequence>
<dbReference type="Pfam" id="PF13466">
    <property type="entry name" value="STAS_2"/>
    <property type="match status" value="1"/>
</dbReference>
<feature type="domain" description="STAS" evidence="1">
    <location>
        <begin position="7"/>
        <end position="115"/>
    </location>
</feature>
<dbReference type="InterPro" id="IPR002645">
    <property type="entry name" value="STAS_dom"/>
</dbReference>
<evidence type="ECO:0000313" key="2">
    <source>
        <dbReference type="EMBL" id="GGR24602.1"/>
    </source>
</evidence>
<dbReference type="SUPFAM" id="SSF52091">
    <property type="entry name" value="SpoIIaa-like"/>
    <property type="match status" value="1"/>
</dbReference>
<dbReference type="PROSITE" id="PS50801">
    <property type="entry name" value="STAS"/>
    <property type="match status" value="1"/>
</dbReference>
<dbReference type="AlphaFoldDB" id="A0AAV4KHI9"/>
<gene>
    <name evidence="2" type="ORF">GCM10010497_28560</name>
</gene>
<dbReference type="Gene3D" id="3.30.750.24">
    <property type="entry name" value="STAS domain"/>
    <property type="match status" value="1"/>
</dbReference>
<reference evidence="2 3" key="1">
    <citation type="journal article" date="2014" name="Int. J. Syst. Evol. Microbiol.">
        <title>Complete genome sequence of Corynebacterium casei LMG S-19264T (=DSM 44701T), isolated from a smear-ripened cheese.</title>
        <authorList>
            <consortium name="US DOE Joint Genome Institute (JGI-PGF)"/>
            <person name="Walter F."/>
            <person name="Albersmeier A."/>
            <person name="Kalinowski J."/>
            <person name="Ruckert C."/>
        </authorList>
    </citation>
    <scope>NUCLEOTIDE SEQUENCE [LARGE SCALE GENOMIC DNA]</scope>
    <source>
        <strain evidence="2 3">JCM 4205</strain>
    </source>
</reference>
<evidence type="ECO:0000313" key="3">
    <source>
        <dbReference type="Proteomes" id="UP000642014"/>
    </source>
</evidence>
<dbReference type="RefSeq" id="WP_208421384.1">
    <property type="nucleotide sequence ID" value="NZ_JBDOCS010000047.1"/>
</dbReference>